<dbReference type="RefSeq" id="WP_127897177.1">
    <property type="nucleotide sequence ID" value="NZ_CP060276.1"/>
</dbReference>
<dbReference type="EMBL" id="VOUP01000005">
    <property type="protein sequence ID" value="TXE29815.1"/>
    <property type="molecule type" value="Genomic_DNA"/>
</dbReference>
<reference evidence="1 2" key="1">
    <citation type="submission" date="2019-07" db="EMBL/GenBank/DDBJ databases">
        <title>Serratia strains were isolated from fresh produce.</title>
        <authorList>
            <person name="Cho G.-S."/>
            <person name="Stein M."/>
            <person name="Lee W."/>
            <person name="Suh S.H."/>
            <person name="Franz C.M.A.P."/>
        </authorList>
    </citation>
    <scope>NUCLEOTIDE SEQUENCE [LARGE SCALE GENOMIC DNA]</scope>
    <source>
        <strain evidence="1 2">S17</strain>
    </source>
</reference>
<comment type="caution">
    <text evidence="1">The sequence shown here is derived from an EMBL/GenBank/DDBJ whole genome shotgun (WGS) entry which is preliminary data.</text>
</comment>
<name>A0A9X9G2J4_9GAMM</name>
<evidence type="ECO:0000313" key="2">
    <source>
        <dbReference type="Proteomes" id="UP000321307"/>
    </source>
</evidence>
<protein>
    <submittedName>
        <fullName evidence="1">Uncharacterized protein</fullName>
    </submittedName>
</protein>
<evidence type="ECO:0000313" key="1">
    <source>
        <dbReference type="EMBL" id="TXE29815.1"/>
    </source>
</evidence>
<organism evidence="1 2">
    <name type="scientific">Serratia ureilytica</name>
    <dbReference type="NCBI Taxonomy" id="300181"/>
    <lineage>
        <taxon>Bacteria</taxon>
        <taxon>Pseudomonadati</taxon>
        <taxon>Pseudomonadota</taxon>
        <taxon>Gammaproteobacteria</taxon>
        <taxon>Enterobacterales</taxon>
        <taxon>Yersiniaceae</taxon>
        <taxon>Serratia</taxon>
    </lineage>
</organism>
<dbReference type="AlphaFoldDB" id="A0A9X9G2J4"/>
<dbReference type="GeneID" id="64307185"/>
<gene>
    <name evidence="1" type="ORF">FOT63_12040</name>
</gene>
<accession>A0A9X9G2J4</accession>
<proteinExistence type="predicted"/>
<sequence length="77" mass="8797">MTSPFRLRGLAVDHFMKRVHQFKKRPYRYFYCNIGIIAPAHGVESESHSEKGAGGRDLRFFWGIAAQLSGGICKRLQ</sequence>
<dbReference type="Proteomes" id="UP000321307">
    <property type="component" value="Unassembled WGS sequence"/>
</dbReference>